<dbReference type="InterPro" id="IPR050858">
    <property type="entry name" value="Mal-CoA-ACP_Trans/PKS_FabD"/>
</dbReference>
<evidence type="ECO:0000256" key="1">
    <source>
        <dbReference type="ARBA" id="ARBA00013258"/>
    </source>
</evidence>
<feature type="domain" description="Malonyl-CoA:ACP transacylase (MAT)" evidence="8">
    <location>
        <begin position="5"/>
        <end position="291"/>
    </location>
</feature>
<dbReference type="InterPro" id="IPR004410">
    <property type="entry name" value="Malonyl_CoA-ACP_transAc_FabD"/>
</dbReference>
<reference evidence="9 10" key="1">
    <citation type="submission" date="2016-11" db="EMBL/GenBank/DDBJ databases">
        <title>Genome sequence and comparative genomic analysis of clinical strain Elizabethkingia meningoseptica 61421 PRCM.</title>
        <authorList>
            <person name="Wang M."/>
            <person name="Hu S."/>
            <person name="Cao L."/>
            <person name="Jiang T."/>
            <person name="Zhou Y."/>
            <person name="Ming D."/>
        </authorList>
    </citation>
    <scope>NUCLEOTIDE SEQUENCE [LARGE SCALE GENOMIC DNA]</scope>
    <source>
        <strain evidence="9 10">61421 PRCM</strain>
    </source>
</reference>
<dbReference type="FunFam" id="3.30.70.250:FF:000001">
    <property type="entry name" value="Malonyl CoA-acyl carrier protein transacylase"/>
    <property type="match status" value="1"/>
</dbReference>
<dbReference type="PANTHER" id="PTHR42681">
    <property type="entry name" value="MALONYL-COA-ACYL CARRIER PROTEIN TRANSACYLASE, MITOCHONDRIAL"/>
    <property type="match status" value="1"/>
</dbReference>
<dbReference type="InterPro" id="IPR014043">
    <property type="entry name" value="Acyl_transferase_dom"/>
</dbReference>
<dbReference type="Proteomes" id="UP000188947">
    <property type="component" value="Unassembled WGS sequence"/>
</dbReference>
<protein>
    <recommendedName>
        <fullName evidence="2 6">Malonyl CoA-acyl carrier protein transacylase</fullName>
        <ecNumber evidence="1 6">2.3.1.39</ecNumber>
    </recommendedName>
</protein>
<dbReference type="SUPFAM" id="SSF55048">
    <property type="entry name" value="Probable ACP-binding domain of malonyl-CoA ACP transacylase"/>
    <property type="match status" value="1"/>
</dbReference>
<dbReference type="GO" id="GO:0005829">
    <property type="term" value="C:cytosol"/>
    <property type="evidence" value="ECO:0007669"/>
    <property type="project" value="TreeGrafter"/>
</dbReference>
<name>A0A1V3TVH9_ELIME</name>
<comment type="catalytic activity">
    <reaction evidence="5 6">
        <text>holo-[ACP] + malonyl-CoA = malonyl-[ACP] + CoA</text>
        <dbReference type="Rhea" id="RHEA:41792"/>
        <dbReference type="Rhea" id="RHEA-COMP:9623"/>
        <dbReference type="Rhea" id="RHEA-COMP:9685"/>
        <dbReference type="ChEBI" id="CHEBI:57287"/>
        <dbReference type="ChEBI" id="CHEBI:57384"/>
        <dbReference type="ChEBI" id="CHEBI:64479"/>
        <dbReference type="ChEBI" id="CHEBI:78449"/>
        <dbReference type="EC" id="2.3.1.39"/>
    </reaction>
</comment>
<dbReference type="EMBL" id="MPOG01000019">
    <property type="protein sequence ID" value="OOH92970.1"/>
    <property type="molecule type" value="Genomic_DNA"/>
</dbReference>
<evidence type="ECO:0000256" key="3">
    <source>
        <dbReference type="ARBA" id="ARBA00022679"/>
    </source>
</evidence>
<keyword evidence="4 6" id="KW-0012">Acyltransferase</keyword>
<evidence type="ECO:0000313" key="10">
    <source>
        <dbReference type="Proteomes" id="UP000188947"/>
    </source>
</evidence>
<dbReference type="eggNOG" id="COG0331">
    <property type="taxonomic scope" value="Bacteria"/>
</dbReference>
<proteinExistence type="inferred from homology"/>
<organism evidence="9 10">
    <name type="scientific">Elizabethkingia meningoseptica</name>
    <name type="common">Chryseobacterium meningosepticum</name>
    <dbReference type="NCBI Taxonomy" id="238"/>
    <lineage>
        <taxon>Bacteria</taxon>
        <taxon>Pseudomonadati</taxon>
        <taxon>Bacteroidota</taxon>
        <taxon>Flavobacteriia</taxon>
        <taxon>Flavobacteriales</taxon>
        <taxon>Weeksellaceae</taxon>
        <taxon>Elizabethkingia</taxon>
    </lineage>
</organism>
<dbReference type="Gene3D" id="3.40.366.10">
    <property type="entry name" value="Malonyl-Coenzyme A Acyl Carrier Protein, domain 2"/>
    <property type="match status" value="1"/>
</dbReference>
<dbReference type="OrthoDB" id="9805460at2"/>
<evidence type="ECO:0000256" key="6">
    <source>
        <dbReference type="PIRNR" id="PIRNR000446"/>
    </source>
</evidence>
<accession>A0A1V3TVH9</accession>
<gene>
    <name evidence="9" type="ORF">BMF97_15905</name>
</gene>
<dbReference type="Gene3D" id="3.30.70.250">
    <property type="entry name" value="Malonyl-CoA ACP transacylase, ACP-binding"/>
    <property type="match status" value="1"/>
</dbReference>
<dbReference type="SUPFAM" id="SSF52151">
    <property type="entry name" value="FabD/lysophospholipase-like"/>
    <property type="match status" value="1"/>
</dbReference>
<sequence length="291" mass="30868">MKALVFPGQGSQFVGMGKDLYDSRKEIKDLMESANDILGFDILSTMFNGADEDLKKTKVTQPAIFIHSVAAVKAVDALGAQMVAGHSLGEFSALVANGVLSFEDGLRLVSKRALAMQAACDANPSSMAAILGLDDDKVEEICASVEGIVVPANYNCPGQLVISGETKAVEEAMVKLKEAGAKRALLLPVNGAFHSPLMQPAQEELAEAINSTKFSKPIIPVYQNITTTAVSDPAEIKENLIKQLTGPVKWTQSVRNMIKDGATNFVEVGPGKTLQGLIKKIDSAVDTSSAF</sequence>
<dbReference type="PANTHER" id="PTHR42681:SF1">
    <property type="entry name" value="MALONYL-COA-ACYL CARRIER PROTEIN TRANSACYLASE, MITOCHONDRIAL"/>
    <property type="match status" value="1"/>
</dbReference>
<evidence type="ECO:0000256" key="2">
    <source>
        <dbReference type="ARBA" id="ARBA00018953"/>
    </source>
</evidence>
<dbReference type="GO" id="GO:0006633">
    <property type="term" value="P:fatty acid biosynthetic process"/>
    <property type="evidence" value="ECO:0007669"/>
    <property type="project" value="TreeGrafter"/>
</dbReference>
<evidence type="ECO:0000256" key="7">
    <source>
        <dbReference type="PIRSR" id="PIRSR000446-1"/>
    </source>
</evidence>
<evidence type="ECO:0000259" key="8">
    <source>
        <dbReference type="SMART" id="SM00827"/>
    </source>
</evidence>
<dbReference type="InterPro" id="IPR024925">
    <property type="entry name" value="Malonyl_CoA-ACP_transAc"/>
</dbReference>
<evidence type="ECO:0000313" key="9">
    <source>
        <dbReference type="EMBL" id="OOH92970.1"/>
    </source>
</evidence>
<keyword evidence="3 6" id="KW-0808">Transferase</keyword>
<dbReference type="InterPro" id="IPR016036">
    <property type="entry name" value="Malonyl_transacylase_ACP-bd"/>
</dbReference>
<comment type="similarity">
    <text evidence="6">Belongs to the fabD family.</text>
</comment>
<dbReference type="EC" id="2.3.1.39" evidence="1 6"/>
<feature type="active site" evidence="7">
    <location>
        <position position="87"/>
    </location>
</feature>
<dbReference type="SMART" id="SM00827">
    <property type="entry name" value="PKS_AT"/>
    <property type="match status" value="1"/>
</dbReference>
<dbReference type="Pfam" id="PF00698">
    <property type="entry name" value="Acyl_transf_1"/>
    <property type="match status" value="1"/>
</dbReference>
<dbReference type="InterPro" id="IPR016035">
    <property type="entry name" value="Acyl_Trfase/lysoPLipase"/>
</dbReference>
<evidence type="ECO:0000256" key="4">
    <source>
        <dbReference type="ARBA" id="ARBA00023315"/>
    </source>
</evidence>
<feature type="active site" evidence="7">
    <location>
        <position position="194"/>
    </location>
</feature>
<comment type="caution">
    <text evidence="9">The sequence shown here is derived from an EMBL/GenBank/DDBJ whole genome shotgun (WGS) entry which is preliminary data.</text>
</comment>
<dbReference type="NCBIfam" id="TIGR00128">
    <property type="entry name" value="fabD"/>
    <property type="match status" value="1"/>
</dbReference>
<dbReference type="RefSeq" id="WP_069215054.1">
    <property type="nucleotide sequence ID" value="NZ_CP016378.1"/>
</dbReference>
<dbReference type="GO" id="GO:0004314">
    <property type="term" value="F:[acyl-carrier-protein] S-malonyltransferase activity"/>
    <property type="evidence" value="ECO:0007669"/>
    <property type="project" value="UniProtKB-EC"/>
</dbReference>
<dbReference type="InterPro" id="IPR001227">
    <property type="entry name" value="Ac_transferase_dom_sf"/>
</dbReference>
<dbReference type="STRING" id="238.BBD35_06730"/>
<dbReference type="PIRSF" id="PIRSF000446">
    <property type="entry name" value="Mct"/>
    <property type="match status" value="1"/>
</dbReference>
<dbReference type="AlphaFoldDB" id="A0A1V3TVH9"/>
<evidence type="ECO:0000256" key="5">
    <source>
        <dbReference type="ARBA" id="ARBA00048462"/>
    </source>
</evidence>
<keyword evidence="10" id="KW-1185">Reference proteome</keyword>